<accession>M9MA10</accession>
<evidence type="ECO:0000313" key="13">
    <source>
        <dbReference type="Proteomes" id="UP000011976"/>
    </source>
</evidence>
<dbReference type="SUPFAM" id="SSF161065">
    <property type="entry name" value="ATP synthase D chain-like"/>
    <property type="match status" value="1"/>
</dbReference>
<proteinExistence type="inferred from homology"/>
<dbReference type="OrthoDB" id="35799at2759"/>
<evidence type="ECO:0000256" key="6">
    <source>
        <dbReference type="ARBA" id="ARBA00022781"/>
    </source>
</evidence>
<evidence type="ECO:0000256" key="3">
    <source>
        <dbReference type="ARBA" id="ARBA00021688"/>
    </source>
</evidence>
<comment type="similarity">
    <text evidence="2">Belongs to the ATPase d subunit family.</text>
</comment>
<keyword evidence="5" id="KW-0138">CF(0)</keyword>
<evidence type="ECO:0000256" key="10">
    <source>
        <dbReference type="ARBA" id="ARBA00023136"/>
    </source>
</evidence>
<keyword evidence="10" id="KW-0472">Membrane</keyword>
<evidence type="ECO:0000256" key="5">
    <source>
        <dbReference type="ARBA" id="ARBA00022547"/>
    </source>
</evidence>
<organism evidence="12 13">
    <name type="scientific">Pseudozyma antarctica (strain T-34)</name>
    <name type="common">Yeast</name>
    <name type="synonym">Candida antarctica</name>
    <dbReference type="NCBI Taxonomy" id="1151754"/>
    <lineage>
        <taxon>Eukaryota</taxon>
        <taxon>Fungi</taxon>
        <taxon>Dikarya</taxon>
        <taxon>Basidiomycota</taxon>
        <taxon>Ustilaginomycotina</taxon>
        <taxon>Ustilaginomycetes</taxon>
        <taxon>Ustilaginales</taxon>
        <taxon>Ustilaginaceae</taxon>
        <taxon>Moesziomyces</taxon>
    </lineage>
</organism>
<keyword evidence="7" id="KW-0999">Mitochondrion inner membrane</keyword>
<dbReference type="GO" id="GO:0045259">
    <property type="term" value="C:proton-transporting ATP synthase complex"/>
    <property type="evidence" value="ECO:0007669"/>
    <property type="project" value="UniProtKB-KW"/>
</dbReference>
<keyword evidence="6" id="KW-0375">Hydrogen ion transport</keyword>
<evidence type="ECO:0000256" key="2">
    <source>
        <dbReference type="ARBA" id="ARBA00006842"/>
    </source>
</evidence>
<dbReference type="STRING" id="1151754.M9MA10"/>
<dbReference type="GO" id="GO:0015986">
    <property type="term" value="P:proton motive force-driven ATP synthesis"/>
    <property type="evidence" value="ECO:0007669"/>
    <property type="project" value="InterPro"/>
</dbReference>
<dbReference type="InterPro" id="IPR036228">
    <property type="entry name" value="ATP_synth_F0_dsu_sf_mt"/>
</dbReference>
<evidence type="ECO:0000256" key="9">
    <source>
        <dbReference type="ARBA" id="ARBA00023128"/>
    </source>
</evidence>
<keyword evidence="8" id="KW-0406">Ion transport</keyword>
<dbReference type="InterPro" id="IPR008689">
    <property type="entry name" value="ATP_synth_F0_dsu_mt"/>
</dbReference>
<sequence>MAARAAAADLAKISNLGLGKNTLAQISAFRKRADDAKRQLAQLQQQKTDVDFAHYNKLIRNKDVVSQAQKILAEFKPVTYDVQAQLKAIDAFESKAVRICPPFRRLLFSPRTHRRIVASASHRIHQTFHRIASSDTSVEQAQATASKIEAELKDLKATLKNIKEARPFNQLSVDDVVAARPEIGRTVDEMVKKGKWTTPGYDEKFGSEF</sequence>
<reference evidence="13" key="1">
    <citation type="journal article" date="2013" name="Genome Announc.">
        <title>Genome sequence of the basidiomycetous yeast Pseudozyma antarctica T-34, a producer of the glycolipid biosurfactants mannosylerythritol lipids.</title>
        <authorList>
            <person name="Morita T."/>
            <person name="Koike H."/>
            <person name="Koyama Y."/>
            <person name="Hagiwara H."/>
            <person name="Ito E."/>
            <person name="Fukuoka T."/>
            <person name="Imura T."/>
            <person name="Machida M."/>
            <person name="Kitamoto D."/>
        </authorList>
    </citation>
    <scope>NUCLEOTIDE SEQUENCE [LARGE SCALE GENOMIC DNA]</scope>
    <source>
        <strain evidence="13">T-34</strain>
    </source>
</reference>
<evidence type="ECO:0000256" key="11">
    <source>
        <dbReference type="SAM" id="Coils"/>
    </source>
</evidence>
<dbReference type="PANTHER" id="PTHR12700">
    <property type="entry name" value="ATP SYNTHASE SUBUNIT D, MITOCHONDRIAL"/>
    <property type="match status" value="1"/>
</dbReference>
<protein>
    <recommendedName>
        <fullName evidence="3">ATP synthase subunit d, mitochondrial</fullName>
    </recommendedName>
</protein>
<evidence type="ECO:0000256" key="1">
    <source>
        <dbReference type="ARBA" id="ARBA00004273"/>
    </source>
</evidence>
<keyword evidence="11" id="KW-0175">Coiled coil</keyword>
<evidence type="ECO:0000313" key="12">
    <source>
        <dbReference type="EMBL" id="GAC71193.1"/>
    </source>
</evidence>
<dbReference type="Gene3D" id="6.10.280.70">
    <property type="match status" value="1"/>
</dbReference>
<dbReference type="EMBL" id="DF196767">
    <property type="protein sequence ID" value="GAC71193.1"/>
    <property type="molecule type" value="Genomic_DNA"/>
</dbReference>
<gene>
    <name evidence="12" type="ORF">PANT_1c00047</name>
</gene>
<dbReference type="PIRSF" id="PIRSF005514">
    <property type="entry name" value="ATPase_F0_D_mt"/>
    <property type="match status" value="1"/>
</dbReference>
<dbReference type="GO" id="GO:0015078">
    <property type="term" value="F:proton transmembrane transporter activity"/>
    <property type="evidence" value="ECO:0007669"/>
    <property type="project" value="InterPro"/>
</dbReference>
<evidence type="ECO:0000256" key="4">
    <source>
        <dbReference type="ARBA" id="ARBA00022448"/>
    </source>
</evidence>
<dbReference type="AlphaFoldDB" id="M9MA10"/>
<dbReference type="Proteomes" id="UP000011976">
    <property type="component" value="Unassembled WGS sequence"/>
</dbReference>
<evidence type="ECO:0000256" key="7">
    <source>
        <dbReference type="ARBA" id="ARBA00022792"/>
    </source>
</evidence>
<feature type="coiled-coil region" evidence="11">
    <location>
        <begin position="138"/>
        <end position="165"/>
    </location>
</feature>
<keyword evidence="9" id="KW-0496">Mitochondrion</keyword>
<comment type="subcellular location">
    <subcellularLocation>
        <location evidence="1">Mitochondrion inner membrane</location>
    </subcellularLocation>
</comment>
<dbReference type="GO" id="GO:0005743">
    <property type="term" value="C:mitochondrial inner membrane"/>
    <property type="evidence" value="ECO:0007669"/>
    <property type="project" value="UniProtKB-SubCell"/>
</dbReference>
<dbReference type="Pfam" id="PF05873">
    <property type="entry name" value="Mt_ATP-synt_D"/>
    <property type="match status" value="1"/>
</dbReference>
<keyword evidence="4" id="KW-0813">Transport</keyword>
<evidence type="ECO:0000256" key="8">
    <source>
        <dbReference type="ARBA" id="ARBA00023065"/>
    </source>
</evidence>
<name>M9MA10_PSEA3</name>